<dbReference type="PANTHER" id="PTHR38590:SF1">
    <property type="entry name" value="BLL0828 PROTEIN"/>
    <property type="match status" value="1"/>
</dbReference>
<evidence type="ECO:0000313" key="4">
    <source>
        <dbReference type="Proteomes" id="UP000601361"/>
    </source>
</evidence>
<dbReference type="Gene3D" id="3.40.960.10">
    <property type="entry name" value="VSR Endonuclease"/>
    <property type="match status" value="1"/>
</dbReference>
<sequence>MSQEADSKQNLKLEVSPPSLPERGLGGEATHKPIEARLTADKSKWYGHLKNFSAEMRRHSTEAEDKLWQALRNRQLAGIKFRRQHSIDRYIVDFVCLKHKLIIEVDGEIHNQPDQQDYDAGRSALLQELGYRILRFSNDQVLHELDQVVVTIKSAL</sequence>
<dbReference type="InterPro" id="IPR047216">
    <property type="entry name" value="Endonuclease_DUF559_bact"/>
</dbReference>
<feature type="domain" description="DUF559" evidence="2">
    <location>
        <begin position="49"/>
        <end position="155"/>
    </location>
</feature>
<dbReference type="SUPFAM" id="SSF52980">
    <property type="entry name" value="Restriction endonuclease-like"/>
    <property type="match status" value="1"/>
</dbReference>
<proteinExistence type="predicted"/>
<accession>A0ABQ1WMF9</accession>
<dbReference type="InterPro" id="IPR007569">
    <property type="entry name" value="DUF559"/>
</dbReference>
<keyword evidence="4" id="KW-1185">Reference proteome</keyword>
<dbReference type="RefSeq" id="WP_188557035.1">
    <property type="nucleotide sequence ID" value="NZ_BMGS01000003.1"/>
</dbReference>
<protein>
    <recommendedName>
        <fullName evidence="2">DUF559 domain-containing protein</fullName>
    </recommendedName>
</protein>
<gene>
    <name evidence="3" type="ORF">GCM10011378_13280</name>
</gene>
<organism evidence="3 4">
    <name type="scientific">Hymenobacter glacieicola</name>
    <dbReference type="NCBI Taxonomy" id="1562124"/>
    <lineage>
        <taxon>Bacteria</taxon>
        <taxon>Pseudomonadati</taxon>
        <taxon>Bacteroidota</taxon>
        <taxon>Cytophagia</taxon>
        <taxon>Cytophagales</taxon>
        <taxon>Hymenobacteraceae</taxon>
        <taxon>Hymenobacter</taxon>
    </lineage>
</organism>
<dbReference type="Proteomes" id="UP000601361">
    <property type="component" value="Unassembled WGS sequence"/>
</dbReference>
<reference evidence="4" key="1">
    <citation type="journal article" date="2019" name="Int. J. Syst. Evol. Microbiol.">
        <title>The Global Catalogue of Microorganisms (GCM) 10K type strain sequencing project: providing services to taxonomists for standard genome sequencing and annotation.</title>
        <authorList>
            <consortium name="The Broad Institute Genomics Platform"/>
            <consortium name="The Broad Institute Genome Sequencing Center for Infectious Disease"/>
            <person name="Wu L."/>
            <person name="Ma J."/>
        </authorList>
    </citation>
    <scope>NUCLEOTIDE SEQUENCE [LARGE SCALE GENOMIC DNA]</scope>
    <source>
        <strain evidence="4">CGMCC 1.12990</strain>
    </source>
</reference>
<dbReference type="PANTHER" id="PTHR38590">
    <property type="entry name" value="BLL0828 PROTEIN"/>
    <property type="match status" value="1"/>
</dbReference>
<dbReference type="CDD" id="cd01038">
    <property type="entry name" value="Endonuclease_DUF559"/>
    <property type="match status" value="1"/>
</dbReference>
<feature type="region of interest" description="Disordered" evidence="1">
    <location>
        <begin position="1"/>
        <end position="31"/>
    </location>
</feature>
<name>A0ABQ1WMF9_9BACT</name>
<evidence type="ECO:0000313" key="3">
    <source>
        <dbReference type="EMBL" id="GGG38337.1"/>
    </source>
</evidence>
<comment type="caution">
    <text evidence="3">The sequence shown here is derived from an EMBL/GenBank/DDBJ whole genome shotgun (WGS) entry which is preliminary data.</text>
</comment>
<evidence type="ECO:0000256" key="1">
    <source>
        <dbReference type="SAM" id="MobiDB-lite"/>
    </source>
</evidence>
<dbReference type="Pfam" id="PF04480">
    <property type="entry name" value="DUF559"/>
    <property type="match status" value="1"/>
</dbReference>
<evidence type="ECO:0000259" key="2">
    <source>
        <dbReference type="Pfam" id="PF04480"/>
    </source>
</evidence>
<feature type="compositionally biased region" description="Basic and acidic residues" evidence="1">
    <location>
        <begin position="1"/>
        <end position="11"/>
    </location>
</feature>
<dbReference type="EMBL" id="BMGS01000003">
    <property type="protein sequence ID" value="GGG38337.1"/>
    <property type="molecule type" value="Genomic_DNA"/>
</dbReference>
<dbReference type="InterPro" id="IPR011335">
    <property type="entry name" value="Restrct_endonuc-II-like"/>
</dbReference>